<sequence length="113" mass="12905">MQQLGVVPRLFPLILSGDKTSTIRWRESRIVPGYLRYVCDGDAASTAIVWVTRCSDMPLSQAAAFVGREAEWPKQVMLDGMREHYPDIGWNDMVQIIEHLTPAETRRREDFPG</sequence>
<dbReference type="Pfam" id="PF04266">
    <property type="entry name" value="ASCH"/>
    <property type="match status" value="1"/>
</dbReference>
<evidence type="ECO:0000313" key="2">
    <source>
        <dbReference type="EMBL" id="MBA9021026.1"/>
    </source>
</evidence>
<gene>
    <name evidence="2" type="ORF">HNQ97_003030</name>
</gene>
<proteinExistence type="predicted"/>
<dbReference type="RefSeq" id="WP_182574421.1">
    <property type="nucleotide sequence ID" value="NZ_JACJHY010000013.1"/>
</dbReference>
<feature type="domain" description="ASCH" evidence="1">
    <location>
        <begin position="4"/>
        <end position="104"/>
    </location>
</feature>
<dbReference type="SUPFAM" id="SSF88697">
    <property type="entry name" value="PUA domain-like"/>
    <property type="match status" value="1"/>
</dbReference>
<comment type="caution">
    <text evidence="2">The sequence shown here is derived from an EMBL/GenBank/DDBJ whole genome shotgun (WGS) entry which is preliminary data.</text>
</comment>
<dbReference type="InterPro" id="IPR015947">
    <property type="entry name" value="PUA-like_sf"/>
</dbReference>
<dbReference type="Proteomes" id="UP000587524">
    <property type="component" value="Unassembled WGS sequence"/>
</dbReference>
<keyword evidence="3" id="KW-1185">Reference proteome</keyword>
<name>A0ABR6C7Z2_9HYPH</name>
<dbReference type="InterPro" id="IPR007374">
    <property type="entry name" value="ASCH_domain"/>
</dbReference>
<protein>
    <recommendedName>
        <fullName evidence="1">ASCH domain-containing protein</fullName>
    </recommendedName>
</protein>
<reference evidence="2 3" key="1">
    <citation type="submission" date="2020-08" db="EMBL/GenBank/DDBJ databases">
        <title>Genomic Encyclopedia of Type Strains, Phase IV (KMG-IV): sequencing the most valuable type-strain genomes for metagenomic binning, comparative biology and taxonomic classification.</title>
        <authorList>
            <person name="Goeker M."/>
        </authorList>
    </citation>
    <scope>NUCLEOTIDE SEQUENCE [LARGE SCALE GENOMIC DNA]</scope>
    <source>
        <strain evidence="2 3">DSM 17455</strain>
    </source>
</reference>
<evidence type="ECO:0000313" key="3">
    <source>
        <dbReference type="Proteomes" id="UP000587524"/>
    </source>
</evidence>
<evidence type="ECO:0000259" key="1">
    <source>
        <dbReference type="SMART" id="SM01022"/>
    </source>
</evidence>
<dbReference type="SMART" id="SM01022">
    <property type="entry name" value="ASCH"/>
    <property type="match status" value="1"/>
</dbReference>
<organism evidence="2 3">
    <name type="scientific">Aminobacter ciceronei</name>
    <dbReference type="NCBI Taxonomy" id="150723"/>
    <lineage>
        <taxon>Bacteria</taxon>
        <taxon>Pseudomonadati</taxon>
        <taxon>Pseudomonadota</taxon>
        <taxon>Alphaproteobacteria</taxon>
        <taxon>Hyphomicrobiales</taxon>
        <taxon>Phyllobacteriaceae</taxon>
        <taxon>Aminobacter</taxon>
    </lineage>
</organism>
<dbReference type="EMBL" id="JACJHZ010000013">
    <property type="protein sequence ID" value="MBA9021026.1"/>
    <property type="molecule type" value="Genomic_DNA"/>
</dbReference>
<accession>A0ABR6C7Z2</accession>